<evidence type="ECO:0008006" key="2">
    <source>
        <dbReference type="Google" id="ProtNLM"/>
    </source>
</evidence>
<organism evidence="1">
    <name type="scientific">marine sediment metagenome</name>
    <dbReference type="NCBI Taxonomy" id="412755"/>
    <lineage>
        <taxon>unclassified sequences</taxon>
        <taxon>metagenomes</taxon>
        <taxon>ecological metagenomes</taxon>
    </lineage>
</organism>
<dbReference type="SUPFAM" id="SSF53335">
    <property type="entry name" value="S-adenosyl-L-methionine-dependent methyltransferases"/>
    <property type="match status" value="1"/>
</dbReference>
<sequence length="242" mass="27716">TEKQFADLYAQTITYGLFAARTRANGEFNRRLAFDYIPNTIGILRDVFRFISLEDPPKSLQIIVEDIAELLHVTDVKKILHEYYSTGKGKDPIIHFYETFLSTYDHEIRERRGVYYTPEAVVGYIVRSIHSILKTHFGLSDGLAGQEVKLLDPAGGTLTFPAAAIHLAAKEFIKKYGEGGLHRWIKNHILPDFHAFELMMAPYAIGHLKIGFILDELGYSLTDDERFKLYLTNTLEMEEIKQ</sequence>
<dbReference type="Gene3D" id="3.40.50.150">
    <property type="entry name" value="Vaccinia Virus protein VP39"/>
    <property type="match status" value="1"/>
</dbReference>
<feature type="non-terminal residue" evidence="1">
    <location>
        <position position="242"/>
    </location>
</feature>
<protein>
    <recommendedName>
        <fullName evidence="2">DNA methylase adenine-specific domain-containing protein</fullName>
    </recommendedName>
</protein>
<gene>
    <name evidence="1" type="ORF">S12H4_51119</name>
</gene>
<feature type="non-terminal residue" evidence="1">
    <location>
        <position position="1"/>
    </location>
</feature>
<name>X1VQE5_9ZZZZ</name>
<comment type="caution">
    <text evidence="1">The sequence shown here is derived from an EMBL/GenBank/DDBJ whole genome shotgun (WGS) entry which is preliminary data.</text>
</comment>
<dbReference type="EMBL" id="BARW01032271">
    <property type="protein sequence ID" value="GAJ11450.1"/>
    <property type="molecule type" value="Genomic_DNA"/>
</dbReference>
<accession>X1VQE5</accession>
<reference evidence="1" key="1">
    <citation type="journal article" date="2014" name="Front. Microbiol.">
        <title>High frequency of phylogenetically diverse reductive dehalogenase-homologous genes in deep subseafloor sedimentary metagenomes.</title>
        <authorList>
            <person name="Kawai M."/>
            <person name="Futagami T."/>
            <person name="Toyoda A."/>
            <person name="Takaki Y."/>
            <person name="Nishi S."/>
            <person name="Hori S."/>
            <person name="Arai W."/>
            <person name="Tsubouchi T."/>
            <person name="Morono Y."/>
            <person name="Uchiyama I."/>
            <person name="Ito T."/>
            <person name="Fujiyama A."/>
            <person name="Inagaki F."/>
            <person name="Takami H."/>
        </authorList>
    </citation>
    <scope>NUCLEOTIDE SEQUENCE</scope>
    <source>
        <strain evidence="1">Expedition CK06-06</strain>
    </source>
</reference>
<dbReference type="AlphaFoldDB" id="X1VQE5"/>
<evidence type="ECO:0000313" key="1">
    <source>
        <dbReference type="EMBL" id="GAJ11450.1"/>
    </source>
</evidence>
<proteinExistence type="predicted"/>
<dbReference type="InterPro" id="IPR029063">
    <property type="entry name" value="SAM-dependent_MTases_sf"/>
</dbReference>